<dbReference type="Pfam" id="PF13187">
    <property type="entry name" value="Fer4_9"/>
    <property type="match status" value="1"/>
</dbReference>
<dbReference type="InterPro" id="IPR047964">
    <property type="entry name" value="EFR1-like"/>
</dbReference>
<dbReference type="Gene3D" id="3.40.50.360">
    <property type="match status" value="1"/>
</dbReference>
<evidence type="ECO:0000256" key="1">
    <source>
        <dbReference type="ARBA" id="ARBA00022485"/>
    </source>
</evidence>
<dbReference type="Gene3D" id="3.30.70.20">
    <property type="match status" value="1"/>
</dbReference>
<dbReference type="PANTHER" id="PTHR24960">
    <property type="entry name" value="PHOTOSYSTEM I IRON-SULFUR CENTER-RELATED"/>
    <property type="match status" value="1"/>
</dbReference>
<organism evidence="6 7">
    <name type="scientific">Candidatus Tidjanibacter faecipullorum</name>
    <dbReference type="NCBI Taxonomy" id="2838766"/>
    <lineage>
        <taxon>Bacteria</taxon>
        <taxon>Pseudomonadati</taxon>
        <taxon>Bacteroidota</taxon>
        <taxon>Bacteroidia</taxon>
        <taxon>Bacteroidales</taxon>
        <taxon>Rikenellaceae</taxon>
        <taxon>Tidjanibacter</taxon>
    </lineage>
</organism>
<dbReference type="NCBIfam" id="NF038196">
    <property type="entry name" value="ferrodoxin_EFR1"/>
    <property type="match status" value="1"/>
</dbReference>
<dbReference type="InterPro" id="IPR050157">
    <property type="entry name" value="PSI_iron-sulfur_center"/>
</dbReference>
<evidence type="ECO:0000256" key="4">
    <source>
        <dbReference type="ARBA" id="ARBA00023014"/>
    </source>
</evidence>
<dbReference type="GO" id="GO:0046872">
    <property type="term" value="F:metal ion binding"/>
    <property type="evidence" value="ECO:0007669"/>
    <property type="project" value="UniProtKB-KW"/>
</dbReference>
<dbReference type="InterPro" id="IPR029039">
    <property type="entry name" value="Flavoprotein-like_sf"/>
</dbReference>
<gene>
    <name evidence="6" type="ORF">H9816_01285</name>
</gene>
<dbReference type="SUPFAM" id="SSF52218">
    <property type="entry name" value="Flavoproteins"/>
    <property type="match status" value="1"/>
</dbReference>
<name>A0A9D2DCR2_9BACT</name>
<dbReference type="AlphaFoldDB" id="A0A9D2DCR2"/>
<evidence type="ECO:0000256" key="2">
    <source>
        <dbReference type="ARBA" id="ARBA00022723"/>
    </source>
</evidence>
<dbReference type="EMBL" id="DXCC01000004">
    <property type="protein sequence ID" value="HIZ14538.1"/>
    <property type="molecule type" value="Genomic_DNA"/>
</dbReference>
<dbReference type="PANTHER" id="PTHR24960:SF79">
    <property type="entry name" value="PHOTOSYSTEM I IRON-SULFUR CENTER"/>
    <property type="match status" value="1"/>
</dbReference>
<feature type="domain" description="4Fe-4S ferredoxin-type" evidence="5">
    <location>
        <begin position="185"/>
        <end position="215"/>
    </location>
</feature>
<evidence type="ECO:0000256" key="3">
    <source>
        <dbReference type="ARBA" id="ARBA00023004"/>
    </source>
</evidence>
<keyword evidence="2" id="KW-0479">Metal-binding</keyword>
<protein>
    <submittedName>
        <fullName evidence="6">EFR1 family ferrodoxin</fullName>
    </submittedName>
</protein>
<dbReference type="PROSITE" id="PS00198">
    <property type="entry name" value="4FE4S_FER_1"/>
    <property type="match status" value="2"/>
</dbReference>
<reference evidence="6" key="1">
    <citation type="journal article" date="2021" name="PeerJ">
        <title>Extensive microbial diversity within the chicken gut microbiome revealed by metagenomics and culture.</title>
        <authorList>
            <person name="Gilroy R."/>
            <person name="Ravi A."/>
            <person name="Getino M."/>
            <person name="Pursley I."/>
            <person name="Horton D.L."/>
            <person name="Alikhan N.F."/>
            <person name="Baker D."/>
            <person name="Gharbi K."/>
            <person name="Hall N."/>
            <person name="Watson M."/>
            <person name="Adriaenssens E.M."/>
            <person name="Foster-Nyarko E."/>
            <person name="Jarju S."/>
            <person name="Secka A."/>
            <person name="Antonio M."/>
            <person name="Oren A."/>
            <person name="Chaudhuri R.R."/>
            <person name="La Ragione R."/>
            <person name="Hildebrand F."/>
            <person name="Pallen M.J."/>
        </authorList>
    </citation>
    <scope>NUCLEOTIDE SEQUENCE</scope>
    <source>
        <strain evidence="6">ChiHjej11B10-19426</strain>
    </source>
</reference>
<keyword evidence="3" id="KW-0408">Iron</keyword>
<dbReference type="InterPro" id="IPR017896">
    <property type="entry name" value="4Fe4S_Fe-S-bd"/>
</dbReference>
<evidence type="ECO:0000313" key="6">
    <source>
        <dbReference type="EMBL" id="HIZ14538.1"/>
    </source>
</evidence>
<evidence type="ECO:0000313" key="7">
    <source>
        <dbReference type="Proteomes" id="UP000824014"/>
    </source>
</evidence>
<keyword evidence="1" id="KW-0004">4Fe-4S</keyword>
<keyword evidence="4" id="KW-0411">Iron-sulfur</keyword>
<dbReference type="SUPFAM" id="SSF54862">
    <property type="entry name" value="4Fe-4S ferredoxins"/>
    <property type="match status" value="1"/>
</dbReference>
<dbReference type="InterPro" id="IPR017900">
    <property type="entry name" value="4Fe4S_Fe_S_CS"/>
</dbReference>
<dbReference type="Proteomes" id="UP000824014">
    <property type="component" value="Unassembled WGS sequence"/>
</dbReference>
<dbReference type="PROSITE" id="PS51379">
    <property type="entry name" value="4FE4S_FER_2"/>
    <property type="match status" value="2"/>
</dbReference>
<sequence>MIFYFSATGNSYWIARLLGERFGLPLVSVTEAAHRNVYRYDVSASSRLLFVLPVHSWGPSLSMLTFIRELELTGYRGQPVHAVCTCGDDCGETDRILRHALHRKGLALLGTFSVTMPNTYVLFPSFDVDPDDVAARKLAEAPARVAAIADAIDANRPAGSLYRAGSSAGVKTRLVYPLFRRFIRGRVRFHATDRCIGCGLCVTVCPENNIRMEGDRPVWSNRCVQCLACLHRCPTRAVEYGTKTQQKGRYKNPKVY</sequence>
<comment type="caution">
    <text evidence="6">The sequence shown here is derived from an EMBL/GenBank/DDBJ whole genome shotgun (WGS) entry which is preliminary data.</text>
</comment>
<accession>A0A9D2DCR2</accession>
<reference evidence="6" key="2">
    <citation type="submission" date="2021-04" db="EMBL/GenBank/DDBJ databases">
        <authorList>
            <person name="Gilroy R."/>
        </authorList>
    </citation>
    <scope>NUCLEOTIDE SEQUENCE</scope>
    <source>
        <strain evidence="6">ChiHjej11B10-19426</strain>
    </source>
</reference>
<dbReference type="GO" id="GO:0051539">
    <property type="term" value="F:4 iron, 4 sulfur cluster binding"/>
    <property type="evidence" value="ECO:0007669"/>
    <property type="project" value="UniProtKB-KW"/>
</dbReference>
<proteinExistence type="predicted"/>
<feature type="domain" description="4Fe-4S ferredoxin-type" evidence="5">
    <location>
        <begin position="220"/>
        <end position="243"/>
    </location>
</feature>
<evidence type="ECO:0000259" key="5">
    <source>
        <dbReference type="PROSITE" id="PS51379"/>
    </source>
</evidence>